<dbReference type="Pfam" id="PF01026">
    <property type="entry name" value="TatD_DNase"/>
    <property type="match status" value="1"/>
</dbReference>
<evidence type="ECO:0000313" key="3">
    <source>
        <dbReference type="EMBL" id="SHJ57825.1"/>
    </source>
</evidence>
<dbReference type="OrthoDB" id="9810005at2"/>
<reference evidence="3 4" key="1">
    <citation type="submission" date="2016-11" db="EMBL/GenBank/DDBJ databases">
        <authorList>
            <person name="Jaros S."/>
            <person name="Januszkiewicz K."/>
            <person name="Wedrychowicz H."/>
        </authorList>
    </citation>
    <scope>NUCLEOTIDE SEQUENCE [LARGE SCALE GENOMIC DNA]</scope>
    <source>
        <strain evidence="3 4">DSM 3090</strain>
    </source>
</reference>
<feature type="binding site" evidence="2">
    <location>
        <position position="198"/>
    </location>
    <ligand>
        <name>a divalent metal cation</name>
        <dbReference type="ChEBI" id="CHEBI:60240"/>
        <label>1</label>
    </ligand>
</feature>
<dbReference type="Gene3D" id="3.20.20.140">
    <property type="entry name" value="Metal-dependent hydrolases"/>
    <property type="match status" value="1"/>
</dbReference>
<feature type="binding site" evidence="2">
    <location>
        <position position="6"/>
    </location>
    <ligand>
        <name>a divalent metal cation</name>
        <dbReference type="ChEBI" id="CHEBI:60240"/>
        <label>1</label>
    </ligand>
</feature>
<dbReference type="STRING" id="1121331.SAMN02745248_00455"/>
<feature type="binding site" evidence="2">
    <location>
        <position position="8"/>
    </location>
    <ligand>
        <name>a divalent metal cation</name>
        <dbReference type="ChEBI" id="CHEBI:60240"/>
        <label>1</label>
    </ligand>
</feature>
<protein>
    <submittedName>
        <fullName evidence="3">TatD DNase family protein</fullName>
    </submittedName>
</protein>
<dbReference type="PIRSF" id="PIRSF005902">
    <property type="entry name" value="DNase_TatD"/>
    <property type="match status" value="1"/>
</dbReference>
<dbReference type="InterPro" id="IPR018228">
    <property type="entry name" value="DNase_TatD-rel_CS"/>
</dbReference>
<feature type="binding site" evidence="2">
    <location>
        <position position="124"/>
    </location>
    <ligand>
        <name>a divalent metal cation</name>
        <dbReference type="ChEBI" id="CHEBI:60240"/>
        <label>2</label>
    </ligand>
</feature>
<dbReference type="PROSITE" id="PS01091">
    <property type="entry name" value="TATD_3"/>
    <property type="match status" value="1"/>
</dbReference>
<dbReference type="AlphaFoldDB" id="A0A1M6KFP3"/>
<dbReference type="GO" id="GO:0046872">
    <property type="term" value="F:metal ion binding"/>
    <property type="evidence" value="ECO:0007669"/>
    <property type="project" value="UniProtKB-KW"/>
</dbReference>
<dbReference type="InterPro" id="IPR049677">
    <property type="entry name" value="QatD"/>
</dbReference>
<dbReference type="PANTHER" id="PTHR46124">
    <property type="entry name" value="D-AMINOACYL-TRNA DEACYLASE"/>
    <property type="match status" value="1"/>
</dbReference>
<evidence type="ECO:0000256" key="1">
    <source>
        <dbReference type="ARBA" id="ARBA00022801"/>
    </source>
</evidence>
<dbReference type="Proteomes" id="UP000183952">
    <property type="component" value="Unassembled WGS sequence"/>
</dbReference>
<dbReference type="SUPFAM" id="SSF51556">
    <property type="entry name" value="Metallo-dependent hydrolases"/>
    <property type="match status" value="1"/>
</dbReference>
<dbReference type="RefSeq" id="WP_072901857.1">
    <property type="nucleotide sequence ID" value="NZ_FRAD01000004.1"/>
</dbReference>
<keyword evidence="1" id="KW-0378">Hydrolase</keyword>
<dbReference type="NCBIfam" id="NF041926">
    <property type="entry name" value="QatD"/>
    <property type="match status" value="1"/>
</dbReference>
<feature type="binding site" evidence="2">
    <location>
        <position position="150"/>
    </location>
    <ligand>
        <name>a divalent metal cation</name>
        <dbReference type="ChEBI" id="CHEBI:60240"/>
        <label>2</label>
    </ligand>
</feature>
<dbReference type="GO" id="GO:0016788">
    <property type="term" value="F:hydrolase activity, acting on ester bonds"/>
    <property type="evidence" value="ECO:0007669"/>
    <property type="project" value="InterPro"/>
</dbReference>
<organism evidence="3 4">
    <name type="scientific">Hathewaya proteolytica DSM 3090</name>
    <dbReference type="NCBI Taxonomy" id="1121331"/>
    <lineage>
        <taxon>Bacteria</taxon>
        <taxon>Bacillati</taxon>
        <taxon>Bacillota</taxon>
        <taxon>Clostridia</taxon>
        <taxon>Eubacteriales</taxon>
        <taxon>Clostridiaceae</taxon>
        <taxon>Hathewaya</taxon>
    </lineage>
</organism>
<evidence type="ECO:0000313" key="4">
    <source>
        <dbReference type="Proteomes" id="UP000183952"/>
    </source>
</evidence>
<feature type="binding site" evidence="2">
    <location>
        <position position="86"/>
    </location>
    <ligand>
        <name>a divalent metal cation</name>
        <dbReference type="ChEBI" id="CHEBI:60240"/>
        <label>1</label>
    </ligand>
</feature>
<dbReference type="InterPro" id="IPR032466">
    <property type="entry name" value="Metal_Hydrolase"/>
</dbReference>
<sequence length="246" mass="28131">MLVDTHFHLDLMENMQLLIKQVKDANIGIIAVGTTPLAYRQEIKFINENRNFIKVGLGLHPQLVEQRSQEIDLFLQLSQEAKYIGEVGLDFNKDYGKSKMMQIDCFREIARKCAIEGEKVLSIHSVKASKVAIEILQEEKVFNNCKCIFHWFTGSVSERKLAISNGAYFSINPKMLQTKGGKDLICNIPEDRILLETDAPFTMKCNSVEDLDKELNRIARGICSIRNEDVISQIEDNSMRIFENNQ</sequence>
<keyword evidence="2" id="KW-0479">Metal-binding</keyword>
<gene>
    <name evidence="3" type="ORF">SAMN02745248_00455</name>
</gene>
<proteinExistence type="predicted"/>
<accession>A0A1M6KFP3</accession>
<dbReference type="PROSITE" id="PS01137">
    <property type="entry name" value="TATD_1"/>
    <property type="match status" value="1"/>
</dbReference>
<dbReference type="InterPro" id="IPR001130">
    <property type="entry name" value="TatD-like"/>
</dbReference>
<dbReference type="PANTHER" id="PTHR46124:SF2">
    <property type="entry name" value="D-AMINOACYL-TRNA DEACYLASE"/>
    <property type="match status" value="1"/>
</dbReference>
<evidence type="ECO:0000256" key="2">
    <source>
        <dbReference type="PIRSR" id="PIRSR005902-1"/>
    </source>
</evidence>
<keyword evidence="4" id="KW-1185">Reference proteome</keyword>
<name>A0A1M6KFP3_9CLOT</name>
<dbReference type="EMBL" id="FRAD01000004">
    <property type="protein sequence ID" value="SHJ57825.1"/>
    <property type="molecule type" value="Genomic_DNA"/>
</dbReference>